<dbReference type="Gene3D" id="3.10.520.10">
    <property type="entry name" value="ApbE-like domains"/>
    <property type="match status" value="1"/>
</dbReference>
<protein>
    <recommendedName>
        <fullName evidence="2 10">FAD:protein FMN transferase</fullName>
        <ecNumber evidence="1 10">2.7.1.180</ecNumber>
    </recommendedName>
    <alternativeName>
        <fullName evidence="8 10">Flavin transferase</fullName>
    </alternativeName>
</protein>
<comment type="similarity">
    <text evidence="10">Belongs to the ApbE family.</text>
</comment>
<evidence type="ECO:0000256" key="1">
    <source>
        <dbReference type="ARBA" id="ARBA00011955"/>
    </source>
</evidence>
<dbReference type="PANTHER" id="PTHR30040">
    <property type="entry name" value="THIAMINE BIOSYNTHESIS LIPOPROTEIN APBE"/>
    <property type="match status" value="1"/>
</dbReference>
<dbReference type="PIRSF" id="PIRSF006268">
    <property type="entry name" value="ApbE"/>
    <property type="match status" value="1"/>
</dbReference>
<keyword evidence="5 10" id="KW-0479">Metal-binding</keyword>
<dbReference type="AlphaFoldDB" id="A0A6N2S7F2"/>
<keyword evidence="3 10" id="KW-0285">Flavoprotein</keyword>
<accession>A0A6N2S7F2</accession>
<evidence type="ECO:0000256" key="9">
    <source>
        <dbReference type="ARBA" id="ARBA00048540"/>
    </source>
</evidence>
<dbReference type="Pfam" id="PF02424">
    <property type="entry name" value="ApbE"/>
    <property type="match status" value="1"/>
</dbReference>
<dbReference type="SUPFAM" id="SSF143631">
    <property type="entry name" value="ApbE-like"/>
    <property type="match status" value="1"/>
</dbReference>
<comment type="cofactor">
    <cofactor evidence="11">
        <name>Mg(2+)</name>
        <dbReference type="ChEBI" id="CHEBI:18420"/>
    </cofactor>
    <cofactor evidence="11">
        <name>Mn(2+)</name>
        <dbReference type="ChEBI" id="CHEBI:29035"/>
    </cofactor>
    <text evidence="11">Magnesium. Can also use manganese.</text>
</comment>
<reference evidence="12" key="1">
    <citation type="submission" date="2019-11" db="EMBL/GenBank/DDBJ databases">
        <authorList>
            <person name="Feng L."/>
        </authorList>
    </citation>
    <scope>NUCLEOTIDE SEQUENCE</scope>
    <source>
        <strain evidence="12">CnexileLFYP112</strain>
    </source>
</reference>
<feature type="binding site" evidence="11">
    <location>
        <position position="299"/>
    </location>
    <ligand>
        <name>Mg(2+)</name>
        <dbReference type="ChEBI" id="CHEBI:18420"/>
    </ligand>
</feature>
<evidence type="ECO:0000256" key="2">
    <source>
        <dbReference type="ARBA" id="ARBA00016337"/>
    </source>
</evidence>
<sequence>MEQTKKRILTFCVACIFFLILIFVLIHPDQADSTEPISKTAFKLNTVVTLKIYDSKDETLLDDALAICDKYENIFSRTKESSELYNLNHKTLPQNDGAFTVSSDFADLVSKGLYYSRLSGGGFDITIEPISSMWDFVSDEKIVPDDTALKNALPLVNYENVTLEGDQIRFAKDGMGLDFGAIAKGYIADQIKEFLISKGVESAIIDLGGNTLCIGEKPDGSPFHIGIQKPFAERSETIAALEINDKSVVSSGIYERYFEKDGNFYHHILNPKTGYPYDNSLISVTIISDKSVDGDGLSTTCFALGLEKGMELINSLPDVQAVFITDDYQLHYSDHFNDELTVIDVN</sequence>
<feature type="binding site" evidence="11">
    <location>
        <position position="181"/>
    </location>
    <ligand>
        <name>Mg(2+)</name>
        <dbReference type="ChEBI" id="CHEBI:18420"/>
    </ligand>
</feature>
<dbReference type="PANTHER" id="PTHR30040:SF2">
    <property type="entry name" value="FAD:PROTEIN FMN TRANSFERASE"/>
    <property type="match status" value="1"/>
</dbReference>
<evidence type="ECO:0000256" key="11">
    <source>
        <dbReference type="PIRSR" id="PIRSR006268-2"/>
    </source>
</evidence>
<name>A0A6N2S7F2_9FIRM</name>
<evidence type="ECO:0000256" key="10">
    <source>
        <dbReference type="PIRNR" id="PIRNR006268"/>
    </source>
</evidence>
<dbReference type="InterPro" id="IPR003374">
    <property type="entry name" value="ApbE-like_sf"/>
</dbReference>
<dbReference type="EMBL" id="CACRTG010000002">
    <property type="protein sequence ID" value="VYS89347.1"/>
    <property type="molecule type" value="Genomic_DNA"/>
</dbReference>
<comment type="catalytic activity">
    <reaction evidence="9 10">
        <text>L-threonyl-[protein] + FAD = FMN-L-threonyl-[protein] + AMP + H(+)</text>
        <dbReference type="Rhea" id="RHEA:36847"/>
        <dbReference type="Rhea" id="RHEA-COMP:11060"/>
        <dbReference type="Rhea" id="RHEA-COMP:11061"/>
        <dbReference type="ChEBI" id="CHEBI:15378"/>
        <dbReference type="ChEBI" id="CHEBI:30013"/>
        <dbReference type="ChEBI" id="CHEBI:57692"/>
        <dbReference type="ChEBI" id="CHEBI:74257"/>
        <dbReference type="ChEBI" id="CHEBI:456215"/>
        <dbReference type="EC" id="2.7.1.180"/>
    </reaction>
</comment>
<gene>
    <name evidence="12" type="primary">apbE</name>
    <name evidence="12" type="ORF">CNLFYP112_01208</name>
</gene>
<organism evidence="12">
    <name type="scientific">[Clostridium] nexile</name>
    <dbReference type="NCBI Taxonomy" id="29361"/>
    <lineage>
        <taxon>Bacteria</taxon>
        <taxon>Bacillati</taxon>
        <taxon>Bacillota</taxon>
        <taxon>Clostridia</taxon>
        <taxon>Lachnospirales</taxon>
        <taxon>Lachnospiraceae</taxon>
        <taxon>Tyzzerella</taxon>
    </lineage>
</organism>
<proteinExistence type="inferred from homology"/>
<evidence type="ECO:0000256" key="4">
    <source>
        <dbReference type="ARBA" id="ARBA00022679"/>
    </source>
</evidence>
<evidence type="ECO:0000256" key="7">
    <source>
        <dbReference type="ARBA" id="ARBA00022842"/>
    </source>
</evidence>
<feature type="binding site" evidence="11">
    <location>
        <position position="295"/>
    </location>
    <ligand>
        <name>Mg(2+)</name>
        <dbReference type="ChEBI" id="CHEBI:18420"/>
    </ligand>
</feature>
<keyword evidence="4 10" id="KW-0808">Transferase</keyword>
<dbReference type="GO" id="GO:0016740">
    <property type="term" value="F:transferase activity"/>
    <property type="evidence" value="ECO:0007669"/>
    <property type="project" value="UniProtKB-UniRule"/>
</dbReference>
<evidence type="ECO:0000256" key="6">
    <source>
        <dbReference type="ARBA" id="ARBA00022827"/>
    </source>
</evidence>
<evidence type="ECO:0000256" key="5">
    <source>
        <dbReference type="ARBA" id="ARBA00022723"/>
    </source>
</evidence>
<evidence type="ECO:0000313" key="12">
    <source>
        <dbReference type="EMBL" id="VYS89347.1"/>
    </source>
</evidence>
<dbReference type="InterPro" id="IPR024932">
    <property type="entry name" value="ApbE"/>
</dbReference>
<keyword evidence="7 10" id="KW-0460">Magnesium</keyword>
<keyword evidence="6 10" id="KW-0274">FAD</keyword>
<keyword evidence="12" id="KW-0449">Lipoprotein</keyword>
<evidence type="ECO:0000256" key="8">
    <source>
        <dbReference type="ARBA" id="ARBA00031306"/>
    </source>
</evidence>
<dbReference type="GO" id="GO:0046872">
    <property type="term" value="F:metal ion binding"/>
    <property type="evidence" value="ECO:0007669"/>
    <property type="project" value="UniProtKB-UniRule"/>
</dbReference>
<evidence type="ECO:0000256" key="3">
    <source>
        <dbReference type="ARBA" id="ARBA00022630"/>
    </source>
</evidence>
<dbReference type="EC" id="2.7.1.180" evidence="1 10"/>